<evidence type="ECO:0000313" key="3">
    <source>
        <dbReference type="Proteomes" id="UP000321485"/>
    </source>
</evidence>
<protein>
    <submittedName>
        <fullName evidence="2">Uncharacterized protein DUF3348</fullName>
    </submittedName>
</protein>
<dbReference type="InterPro" id="IPR021783">
    <property type="entry name" value="DUF3348"/>
</dbReference>
<dbReference type="Proteomes" id="UP000321485">
    <property type="component" value="Unassembled WGS sequence"/>
</dbReference>
<reference evidence="2 3" key="1">
    <citation type="journal article" date="2015" name="Stand. Genomic Sci.">
        <title>Genomic Encyclopedia of Bacterial and Archaeal Type Strains, Phase III: the genomes of soil and plant-associated and newly described type strains.</title>
        <authorList>
            <person name="Whitman W.B."/>
            <person name="Woyke T."/>
            <person name="Klenk H.P."/>
            <person name="Zhou Y."/>
            <person name="Lilburn T.G."/>
            <person name="Beck B.J."/>
            <person name="De Vos P."/>
            <person name="Vandamme P."/>
            <person name="Eisen J.A."/>
            <person name="Garrity G."/>
            <person name="Hugenholtz P."/>
            <person name="Kyrpides N.C."/>
        </authorList>
    </citation>
    <scope>NUCLEOTIDE SEQUENCE [LARGE SCALE GENOMIC DNA]</scope>
    <source>
        <strain evidence="2 3">DSM 64</strain>
    </source>
</reference>
<sequence length="266" mass="29917">MTQHHRLNSSRLVVLLQQWTREASERAAPPLPAAKPPDVAEQLSLWLGTVDAVQLSRALHAIENLPSQAATAQHPAMALNMTVLAGLVAKVQADLEVQLATRPTAPKPLRARADNTPVELPDPRVDKDFATHAPRYLDLQKQMELRLQPLRAQLRQAIAQGAPRLRQVAALDAVMERMLAPREQRLWALLPAHLERRMAHRHRQHQHRLTTQGLTDEPARWRQAGGWLWAFERDMQALLAAELQTRMEPITGLLEAAQNDTTGQQE</sequence>
<dbReference type="EMBL" id="VJWE01000015">
    <property type="protein sequence ID" value="TWG35701.1"/>
    <property type="molecule type" value="Genomic_DNA"/>
</dbReference>
<dbReference type="Pfam" id="PF11828">
    <property type="entry name" value="DUF3348"/>
    <property type="match status" value="1"/>
</dbReference>
<evidence type="ECO:0000256" key="1">
    <source>
        <dbReference type="SAM" id="MobiDB-lite"/>
    </source>
</evidence>
<organism evidence="2 3">
    <name type="scientific">Acidovorax delafieldii</name>
    <name type="common">Pseudomonas delafieldii</name>
    <dbReference type="NCBI Taxonomy" id="47920"/>
    <lineage>
        <taxon>Bacteria</taxon>
        <taxon>Pseudomonadati</taxon>
        <taxon>Pseudomonadota</taxon>
        <taxon>Betaproteobacteria</taxon>
        <taxon>Burkholderiales</taxon>
        <taxon>Comamonadaceae</taxon>
        <taxon>Acidovorax</taxon>
    </lineage>
</organism>
<proteinExistence type="predicted"/>
<evidence type="ECO:0000313" key="2">
    <source>
        <dbReference type="EMBL" id="TWG35701.1"/>
    </source>
</evidence>
<name>A0A561XHU5_ACIDE</name>
<comment type="caution">
    <text evidence="2">The sequence shown here is derived from an EMBL/GenBank/DDBJ whole genome shotgun (WGS) entry which is preliminary data.</text>
</comment>
<dbReference type="AlphaFoldDB" id="A0A561XHU5"/>
<feature type="region of interest" description="Disordered" evidence="1">
    <location>
        <begin position="107"/>
        <end position="126"/>
    </location>
</feature>
<gene>
    <name evidence="2" type="ORF">ATF69_3263</name>
</gene>
<dbReference type="RefSeq" id="WP_146871621.1">
    <property type="nucleotide sequence ID" value="NZ_VJWE01000015.1"/>
</dbReference>
<accession>A0A561XHU5</accession>
<dbReference type="GeneID" id="51112316"/>